<evidence type="ECO:0008006" key="13">
    <source>
        <dbReference type="Google" id="ProtNLM"/>
    </source>
</evidence>
<dbReference type="SUPFAM" id="SSF52540">
    <property type="entry name" value="P-loop containing nucleoside triphosphate hydrolases"/>
    <property type="match status" value="2"/>
</dbReference>
<dbReference type="InterPro" id="IPR050173">
    <property type="entry name" value="ABC_transporter_C-like"/>
</dbReference>
<feature type="transmembrane region" description="Helical" evidence="8">
    <location>
        <begin position="1166"/>
        <end position="1183"/>
    </location>
</feature>
<sequence length="1569" mass="176042">MNTLLDQTKVESIAPDLEAQKLYIFHPDTLAIPSIATGLSILVLLCQALVSAFRRSKARLRRAENIPHEDPVEITNHKTSVRTLVDANGETTILTFRVARHVACLCLLSLTLSTAVSTRHSVSRCHSGFQVGLCITYGYMSLLSIASLLPTSWRRASNIHLSVLLLFAWSTFMYRDVWPLATYTLTPRDIHEGWLIWLKIGILSLAAVVIPLVVPRRYIPVDPQNPMPVTNPEQTTPLISFLLYFFVDNIIFKALQMPHLSIDDLPPLPDRDQTTNLMKASSQYLDPLKSKEKRHVFWSLLRVFGKVHVFMTILLVARVFTSFAAPYGMKRLLNYLEDRDRETFVRPWVWIVWLLVGPLLAGVAMQWYYFLSARTRVRYQALLTQLIFNHTLRMRVKADIAFEKTSTGSGAAESDEVESVTKSSNSLGKLLNLVTGDMENLERGQHFLFVVLYCPLQIALSIYFLFTTLGVSVIPGAILMALLIPVPGYLMKRMHTVQVDKMRKTDARIQSSTDAISVIRMIKLFGWEQKMTEQIDRKREVELKAVKEFKVLRVINGTMSYFLRYASMVLTFVIHTVILKREFTASRVFSSLLVFELLGEHLDMFFRAVPAMITAKVSLDRIYEFLQKTELLDVFASDHPQHGVDSASDIVIRASRFTWTSDTERSNTFSLNVQDEILFRRGDFHLITGPTGCGKTSLLMALLGEMHYIPLREDSTVQLPRTGDVAYHAQEPWIFNDTIRNNILFNEPYDQDRYMKVVEQCALQEDFEQFDAGDASEVGEKGISLSGGQKARLSLARAIYSHAGILLLDDVLAALDVRTTRWIIEKCFRGELLKDRTVILATHRIAMVRHAANSILTMGLDGRSIKQSDLQADASNFSTEFEAQETQDNQIDIPDRKGVSGQLIPTEEVAFGHVGVSAFLLFFANIGQTVASVFFFTLSMLCLESFGQFSGVMETWSLGNWSKQYDLQPPSEIPIIHYLSIYLLFSLGSITMTTTAFIVFILGSVRSSRRIHEILLKSVLGTTWRWLDETPAARIIVRFTQDIETVDGPLASYFFQLFDCSMQMIFRFTAILMVTPSFALLGVIIAALGLAAGQAFMKAQLPIKRETSLARAAVVGHLATSLSGLVTIRAYGVQERYGLELHGVIDQYSRAARTTSNLNQWISTRIDMLGALFVASLSVYLVYRDSADASISGFSLTLAVSTCGLLFWWVRVVNEVELNSNSLERIQQFTRIDQEPVHANFIPPAYWPSSGALVVENLSARYSTDGPLVLQGISFRIEPGERIGLVGRTGSGKSSLVLSLLRCIPTEGEVLFDGIATDSIPPNALRSKVTVIPQVPELLHGTLRQNLDPFFQYSDAELNDVLRASGLFSLQSEAVEAPRITLDTLMSGGGSNISVGQRQIIALARAMLRRSKLVILDEATSAIDNKTDSTIQASLRENLGTDVSIITVAHRLHTVMDVDRIIVLSAGRLVSFTNGLQRKALTAMLILYDRSSAEGPRISSQMRTALSMRWLTKTVTETGSSSWSRLGQNHLSPVDQSSKTCGNCIPSLSEQWCDWHRVWRWMYCRKMKR</sequence>
<dbReference type="Gene3D" id="3.40.50.300">
    <property type="entry name" value="P-loop containing nucleotide triphosphate hydrolases"/>
    <property type="match status" value="2"/>
</dbReference>
<feature type="transmembrane region" description="Helical" evidence="8">
    <location>
        <begin position="975"/>
        <end position="1002"/>
    </location>
</feature>
<reference evidence="12" key="1">
    <citation type="submission" date="2024-04" db="EMBL/GenBank/DDBJ databases">
        <authorList>
            <person name="Shaw F."/>
            <person name="Minotto A."/>
        </authorList>
    </citation>
    <scope>NUCLEOTIDE SEQUENCE [LARGE SCALE GENOMIC DNA]</scope>
</reference>
<organism evidence="11 12">
    <name type="scientific">Somion occarium</name>
    <dbReference type="NCBI Taxonomy" id="3059160"/>
    <lineage>
        <taxon>Eukaryota</taxon>
        <taxon>Fungi</taxon>
        <taxon>Dikarya</taxon>
        <taxon>Basidiomycota</taxon>
        <taxon>Agaricomycotina</taxon>
        <taxon>Agaricomycetes</taxon>
        <taxon>Polyporales</taxon>
        <taxon>Cerrenaceae</taxon>
        <taxon>Somion</taxon>
    </lineage>
</organism>
<feature type="transmembrane region" description="Helical" evidence="8">
    <location>
        <begin position="348"/>
        <end position="370"/>
    </location>
</feature>
<feature type="transmembrane region" description="Helical" evidence="8">
    <location>
        <begin position="30"/>
        <end position="53"/>
    </location>
</feature>
<feature type="transmembrane region" description="Helical" evidence="8">
    <location>
        <begin position="1071"/>
        <end position="1097"/>
    </location>
</feature>
<feature type="transmembrane region" description="Helical" evidence="8">
    <location>
        <begin position="156"/>
        <end position="174"/>
    </location>
</feature>
<feature type="domain" description="ABC transporter" evidence="9">
    <location>
        <begin position="1253"/>
        <end position="1491"/>
    </location>
</feature>
<evidence type="ECO:0000256" key="1">
    <source>
        <dbReference type="ARBA" id="ARBA00004370"/>
    </source>
</evidence>
<comment type="subcellular location">
    <subcellularLocation>
        <location evidence="1">Membrane</location>
    </subcellularLocation>
</comment>
<name>A0ABP1E9I3_9APHY</name>
<keyword evidence="12" id="KW-1185">Reference proteome</keyword>
<dbReference type="PROSITE" id="PS50893">
    <property type="entry name" value="ABC_TRANSPORTER_2"/>
    <property type="match status" value="2"/>
</dbReference>
<evidence type="ECO:0000256" key="3">
    <source>
        <dbReference type="ARBA" id="ARBA00022692"/>
    </source>
</evidence>
<dbReference type="SMART" id="SM00382">
    <property type="entry name" value="AAA"/>
    <property type="match status" value="2"/>
</dbReference>
<feature type="transmembrane region" description="Helical" evidence="8">
    <location>
        <begin position="1189"/>
        <end position="1210"/>
    </location>
</feature>
<evidence type="ECO:0000256" key="5">
    <source>
        <dbReference type="ARBA" id="ARBA00022840"/>
    </source>
</evidence>
<feature type="transmembrane region" description="Helical" evidence="8">
    <location>
        <begin position="472"/>
        <end position="491"/>
    </location>
</feature>
<accession>A0ABP1E9I3</accession>
<feature type="domain" description="ABC transmembrane type-1" evidence="10">
    <location>
        <begin position="309"/>
        <end position="614"/>
    </location>
</feature>
<dbReference type="Pfam" id="PF00005">
    <property type="entry name" value="ABC_tran"/>
    <property type="match status" value="2"/>
</dbReference>
<evidence type="ECO:0000256" key="6">
    <source>
        <dbReference type="ARBA" id="ARBA00022989"/>
    </source>
</evidence>
<dbReference type="InterPro" id="IPR003593">
    <property type="entry name" value="AAA+_ATPase"/>
</dbReference>
<evidence type="ECO:0000256" key="8">
    <source>
        <dbReference type="SAM" id="Phobius"/>
    </source>
</evidence>
<keyword evidence="7 8" id="KW-0472">Membrane</keyword>
<gene>
    <name evidence="11" type="ORF">GFSPODELE1_LOCUS10845</name>
</gene>
<dbReference type="InterPro" id="IPR003439">
    <property type="entry name" value="ABC_transporter-like_ATP-bd"/>
</dbReference>
<evidence type="ECO:0000256" key="2">
    <source>
        <dbReference type="ARBA" id="ARBA00022448"/>
    </source>
</evidence>
<dbReference type="InterPro" id="IPR036640">
    <property type="entry name" value="ABC1_TM_sf"/>
</dbReference>
<dbReference type="EMBL" id="OZ037952">
    <property type="protein sequence ID" value="CAL1716625.1"/>
    <property type="molecule type" value="Genomic_DNA"/>
</dbReference>
<dbReference type="PROSITE" id="PS00211">
    <property type="entry name" value="ABC_TRANSPORTER_1"/>
    <property type="match status" value="1"/>
</dbReference>
<dbReference type="CDD" id="cd18596">
    <property type="entry name" value="ABC_6TM_VMR1_D1_like"/>
    <property type="match status" value="1"/>
</dbReference>
<protein>
    <recommendedName>
        <fullName evidence="13">P-loop containing nucleoside triphosphate hydrolase protein</fullName>
    </recommendedName>
</protein>
<keyword evidence="6 8" id="KW-1133">Transmembrane helix</keyword>
<feature type="transmembrane region" description="Helical" evidence="8">
    <location>
        <begin position="194"/>
        <end position="214"/>
    </location>
</feature>
<dbReference type="Proteomes" id="UP001497453">
    <property type="component" value="Chromosome 9"/>
</dbReference>
<feature type="transmembrane region" description="Helical" evidence="8">
    <location>
        <begin position="447"/>
        <end position="466"/>
    </location>
</feature>
<dbReference type="PANTHER" id="PTHR24223:SF356">
    <property type="entry name" value="ATP-BINDING CASSETTE TRANSPORTER ABC4"/>
    <property type="match status" value="1"/>
</dbReference>
<feature type="transmembrane region" description="Helical" evidence="8">
    <location>
        <begin position="98"/>
        <end position="116"/>
    </location>
</feature>
<feature type="domain" description="ABC transmembrane type-1" evidence="10">
    <location>
        <begin position="919"/>
        <end position="1218"/>
    </location>
</feature>
<dbReference type="CDD" id="cd18604">
    <property type="entry name" value="ABC_6TM_VMR1_D2_like"/>
    <property type="match status" value="1"/>
</dbReference>
<dbReference type="InterPro" id="IPR027417">
    <property type="entry name" value="P-loop_NTPase"/>
</dbReference>
<feature type="transmembrane region" description="Helical" evidence="8">
    <location>
        <begin position="128"/>
        <end position="149"/>
    </location>
</feature>
<evidence type="ECO:0000259" key="10">
    <source>
        <dbReference type="PROSITE" id="PS50929"/>
    </source>
</evidence>
<dbReference type="PROSITE" id="PS50929">
    <property type="entry name" value="ABC_TM1F"/>
    <property type="match status" value="2"/>
</dbReference>
<keyword evidence="4" id="KW-0547">Nucleotide-binding</keyword>
<evidence type="ECO:0000256" key="4">
    <source>
        <dbReference type="ARBA" id="ARBA00022741"/>
    </source>
</evidence>
<dbReference type="Gene3D" id="1.20.1560.10">
    <property type="entry name" value="ABC transporter type 1, transmembrane domain"/>
    <property type="match status" value="2"/>
</dbReference>
<evidence type="ECO:0000259" key="9">
    <source>
        <dbReference type="PROSITE" id="PS50893"/>
    </source>
</evidence>
<proteinExistence type="predicted"/>
<evidence type="ECO:0000313" key="12">
    <source>
        <dbReference type="Proteomes" id="UP001497453"/>
    </source>
</evidence>
<dbReference type="PANTHER" id="PTHR24223">
    <property type="entry name" value="ATP-BINDING CASSETTE SUB-FAMILY C"/>
    <property type="match status" value="1"/>
</dbReference>
<dbReference type="Pfam" id="PF00664">
    <property type="entry name" value="ABC_membrane"/>
    <property type="match status" value="2"/>
</dbReference>
<dbReference type="InterPro" id="IPR017871">
    <property type="entry name" value="ABC_transporter-like_CS"/>
</dbReference>
<dbReference type="InterPro" id="IPR011527">
    <property type="entry name" value="ABC1_TM_dom"/>
</dbReference>
<keyword evidence="5" id="KW-0067">ATP-binding</keyword>
<dbReference type="CDD" id="cd03244">
    <property type="entry name" value="ABCC_MRP_domain2"/>
    <property type="match status" value="1"/>
</dbReference>
<keyword evidence="3 8" id="KW-0812">Transmembrane</keyword>
<evidence type="ECO:0000256" key="7">
    <source>
        <dbReference type="ARBA" id="ARBA00023136"/>
    </source>
</evidence>
<evidence type="ECO:0000313" key="11">
    <source>
        <dbReference type="EMBL" id="CAL1716625.1"/>
    </source>
</evidence>
<feature type="transmembrane region" description="Helical" evidence="8">
    <location>
        <begin position="562"/>
        <end position="579"/>
    </location>
</feature>
<keyword evidence="2" id="KW-0813">Transport</keyword>
<dbReference type="SUPFAM" id="SSF90123">
    <property type="entry name" value="ABC transporter transmembrane region"/>
    <property type="match status" value="2"/>
</dbReference>
<feature type="transmembrane region" description="Helical" evidence="8">
    <location>
        <begin position="303"/>
        <end position="328"/>
    </location>
</feature>
<feature type="domain" description="ABC transporter" evidence="9">
    <location>
        <begin position="652"/>
        <end position="886"/>
    </location>
</feature>